<proteinExistence type="predicted"/>
<reference evidence="1" key="1">
    <citation type="submission" date="2021-09" db="EMBL/GenBank/DDBJ databases">
        <title>Isolation and characterization of 3-chlorobenzoate degrading bacteria from soils in Shizuoka.</title>
        <authorList>
            <person name="Ifat A."/>
            <person name="Ogawa N."/>
            <person name="Kimbara K."/>
            <person name="Moriuchi R."/>
            <person name="Dohra H."/>
            <person name="Shintani M."/>
        </authorList>
    </citation>
    <scope>NUCLEOTIDE SEQUENCE</scope>
    <source>
        <strain evidence="1">19CS2-2</strain>
    </source>
</reference>
<sequence length="193" mass="20870">MPTALSDIRVLDPSKVLAGPSATQILGDLGADVIKVERPGVGDDTRCWGPPYLKNQEGDSTSESAYFLAANRNNRSLAIDIATAAGQEVIKSLSERCDVFVENFKTGGLSQYGLDYESLHERNPRLIYCSITGFGQSGPYAYRAGYDFAIQAMGGLMSVTGVLDDKPVTCLISPDRFNLEERPRLLQLNSAAS</sequence>
<comment type="caution">
    <text evidence="1">The sequence shown here is derived from an EMBL/GenBank/DDBJ whole genome shotgun (WGS) entry which is preliminary data.</text>
</comment>
<dbReference type="Proteomes" id="UP001055013">
    <property type="component" value="Unassembled WGS sequence"/>
</dbReference>
<evidence type="ECO:0000313" key="2">
    <source>
        <dbReference type="Proteomes" id="UP001055013"/>
    </source>
</evidence>
<keyword evidence="2" id="KW-1185">Reference proteome</keyword>
<accession>A0ACB5R664</accession>
<organism evidence="1 2">
    <name type="scientific">Caballeronia novacaledonica</name>
    <dbReference type="NCBI Taxonomy" id="1544861"/>
    <lineage>
        <taxon>Bacteria</taxon>
        <taxon>Pseudomonadati</taxon>
        <taxon>Pseudomonadota</taxon>
        <taxon>Betaproteobacteria</taxon>
        <taxon>Burkholderiales</taxon>
        <taxon>Burkholderiaceae</taxon>
        <taxon>Caballeronia</taxon>
    </lineage>
</organism>
<name>A0ACB5R664_9BURK</name>
<protein>
    <submittedName>
        <fullName evidence="1">Uncharacterized protein</fullName>
    </submittedName>
</protein>
<dbReference type="EMBL" id="BPUR01000043">
    <property type="protein sequence ID" value="GJH22570.1"/>
    <property type="molecule type" value="Genomic_DNA"/>
</dbReference>
<evidence type="ECO:0000313" key="1">
    <source>
        <dbReference type="EMBL" id="GJH22570.1"/>
    </source>
</evidence>
<gene>
    <name evidence="1" type="ORF">CBA19CS22_38530</name>
</gene>